<dbReference type="Gene3D" id="1.10.287.130">
    <property type="match status" value="1"/>
</dbReference>
<comment type="catalytic activity">
    <reaction evidence="1">
        <text>ATP + protein L-histidine = ADP + protein N-phospho-L-histidine.</text>
        <dbReference type="EC" id="2.7.13.3"/>
    </reaction>
</comment>
<evidence type="ECO:0000256" key="6">
    <source>
        <dbReference type="ARBA" id="ARBA00022692"/>
    </source>
</evidence>
<sequence length="480" mass="52905">MVGAARFRLVKSIRARVLLAFIALIVLSGVFSMVAIQEVLVLHLTHRMEEAARQEIDELNRLVEQGVDPRTGRPFTSSAAVFDVFFQRNVPSREEALLAFVDGRAYRQTMTRFALPSLPAPVMTQFATSAADPSARRLRTFETSLGGAYYATWPVRVGDSFGTFVVVFLPVVERQEIARLQSYGVLAVIGVVLLASGAAWWVTGRLLGPVRSLTQTAQAISRSDLTGRIPVRSDDEAAEMARTFNAMLDRLEGVFQREREFLMDASHELRVPLTIALGNLSLIRHGIIEDSDEERRTVALVMDELDRMSRLVNDLQMLADVKNPNFLQPEEIDLESFTHELADKMVTLAPRAWHVDAASAGRVRADRHRLTEAVINLAQNAVQNTEPGAIVAVGTRIDRGSWRIWVRDEGPGVAPEDLPHIFDRFRRGAAAHLRYRGSGVGLSIVAAIAEAHAGRTEVSSRPGEGATFALVIPTVEGARS</sequence>
<dbReference type="Pfam" id="PF00672">
    <property type="entry name" value="HAMP"/>
    <property type="match status" value="1"/>
</dbReference>
<dbReference type="SMART" id="SM00304">
    <property type="entry name" value="HAMP"/>
    <property type="match status" value="1"/>
</dbReference>
<dbReference type="SMART" id="SM00387">
    <property type="entry name" value="HATPase_c"/>
    <property type="match status" value="1"/>
</dbReference>
<feature type="domain" description="HAMP" evidence="13">
    <location>
        <begin position="204"/>
        <end position="256"/>
    </location>
</feature>
<dbReference type="EC" id="2.7.13.3" evidence="3"/>
<evidence type="ECO:0000259" key="12">
    <source>
        <dbReference type="PROSITE" id="PS50109"/>
    </source>
</evidence>
<dbReference type="InterPro" id="IPR050428">
    <property type="entry name" value="TCS_sensor_his_kinase"/>
</dbReference>
<keyword evidence="4" id="KW-0597">Phosphoprotein</keyword>
<dbReference type="Pfam" id="PF02518">
    <property type="entry name" value="HATPase_c"/>
    <property type="match status" value="1"/>
</dbReference>
<evidence type="ECO:0000313" key="15">
    <source>
        <dbReference type="Proteomes" id="UP000624325"/>
    </source>
</evidence>
<dbReference type="Gene3D" id="6.10.340.10">
    <property type="match status" value="1"/>
</dbReference>
<comment type="caution">
    <text evidence="14">The sequence shown here is derived from an EMBL/GenBank/DDBJ whole genome shotgun (WGS) entry which is preliminary data.</text>
</comment>
<dbReference type="InterPro" id="IPR003661">
    <property type="entry name" value="HisK_dim/P_dom"/>
</dbReference>
<keyword evidence="7 14" id="KW-0418">Kinase</keyword>
<dbReference type="PROSITE" id="PS50885">
    <property type="entry name" value="HAMP"/>
    <property type="match status" value="1"/>
</dbReference>
<evidence type="ECO:0000256" key="8">
    <source>
        <dbReference type="ARBA" id="ARBA00022989"/>
    </source>
</evidence>
<evidence type="ECO:0000256" key="5">
    <source>
        <dbReference type="ARBA" id="ARBA00022679"/>
    </source>
</evidence>
<feature type="transmembrane region" description="Helical" evidence="11">
    <location>
        <begin position="183"/>
        <end position="202"/>
    </location>
</feature>
<dbReference type="InterPro" id="IPR036890">
    <property type="entry name" value="HATPase_C_sf"/>
</dbReference>
<protein>
    <recommendedName>
        <fullName evidence="3">histidine kinase</fullName>
        <ecNumber evidence="3">2.7.13.3</ecNumber>
    </recommendedName>
</protein>
<dbReference type="SMART" id="SM00388">
    <property type="entry name" value="HisKA"/>
    <property type="match status" value="1"/>
</dbReference>
<evidence type="ECO:0000256" key="2">
    <source>
        <dbReference type="ARBA" id="ARBA00004236"/>
    </source>
</evidence>
<keyword evidence="9" id="KW-0902">Two-component regulatory system</keyword>
<dbReference type="Pfam" id="PF00512">
    <property type="entry name" value="HisKA"/>
    <property type="match status" value="1"/>
</dbReference>
<dbReference type="SUPFAM" id="SSF158472">
    <property type="entry name" value="HAMP domain-like"/>
    <property type="match status" value="1"/>
</dbReference>
<dbReference type="SUPFAM" id="SSF47384">
    <property type="entry name" value="Homodimeric domain of signal transducing histidine kinase"/>
    <property type="match status" value="1"/>
</dbReference>
<comment type="subcellular location">
    <subcellularLocation>
        <location evidence="2">Cell membrane</location>
    </subcellularLocation>
</comment>
<reference evidence="14 15" key="1">
    <citation type="submission" date="2021-01" db="EMBL/GenBank/DDBJ databases">
        <title>Whole genome shotgun sequence of Asanoa iriomotensis NBRC 100142.</title>
        <authorList>
            <person name="Komaki H."/>
            <person name="Tamura T."/>
        </authorList>
    </citation>
    <scope>NUCLEOTIDE SEQUENCE [LARGE SCALE GENOMIC DNA]</scope>
    <source>
        <strain evidence="14 15">NBRC 100142</strain>
    </source>
</reference>
<evidence type="ECO:0000313" key="14">
    <source>
        <dbReference type="EMBL" id="GIF60980.1"/>
    </source>
</evidence>
<dbReference type="InterPro" id="IPR004358">
    <property type="entry name" value="Sig_transdc_His_kin-like_C"/>
</dbReference>
<dbReference type="Gene3D" id="3.30.565.10">
    <property type="entry name" value="Histidine kinase-like ATPase, C-terminal domain"/>
    <property type="match status" value="1"/>
</dbReference>
<evidence type="ECO:0000256" key="1">
    <source>
        <dbReference type="ARBA" id="ARBA00000085"/>
    </source>
</evidence>
<evidence type="ECO:0000256" key="3">
    <source>
        <dbReference type="ARBA" id="ARBA00012438"/>
    </source>
</evidence>
<dbReference type="CDD" id="cd00075">
    <property type="entry name" value="HATPase"/>
    <property type="match status" value="1"/>
</dbReference>
<dbReference type="SUPFAM" id="SSF55874">
    <property type="entry name" value="ATPase domain of HSP90 chaperone/DNA topoisomerase II/histidine kinase"/>
    <property type="match status" value="1"/>
</dbReference>
<dbReference type="PROSITE" id="PS50109">
    <property type="entry name" value="HIS_KIN"/>
    <property type="match status" value="1"/>
</dbReference>
<feature type="domain" description="Histidine kinase" evidence="12">
    <location>
        <begin position="264"/>
        <end position="476"/>
    </location>
</feature>
<dbReference type="EMBL" id="BONC01000083">
    <property type="protein sequence ID" value="GIF60980.1"/>
    <property type="molecule type" value="Genomic_DNA"/>
</dbReference>
<evidence type="ECO:0000256" key="10">
    <source>
        <dbReference type="ARBA" id="ARBA00023136"/>
    </source>
</evidence>
<evidence type="ECO:0000256" key="7">
    <source>
        <dbReference type="ARBA" id="ARBA00022777"/>
    </source>
</evidence>
<dbReference type="InterPro" id="IPR003594">
    <property type="entry name" value="HATPase_dom"/>
</dbReference>
<dbReference type="PANTHER" id="PTHR45436:SF5">
    <property type="entry name" value="SENSOR HISTIDINE KINASE TRCS"/>
    <property type="match status" value="1"/>
</dbReference>
<dbReference type="Proteomes" id="UP000624325">
    <property type="component" value="Unassembled WGS sequence"/>
</dbReference>
<accession>A0ABQ4CDZ1</accession>
<keyword evidence="10 11" id="KW-0472">Membrane</keyword>
<proteinExistence type="predicted"/>
<dbReference type="CDD" id="cd06225">
    <property type="entry name" value="HAMP"/>
    <property type="match status" value="1"/>
</dbReference>
<evidence type="ECO:0000256" key="11">
    <source>
        <dbReference type="SAM" id="Phobius"/>
    </source>
</evidence>
<evidence type="ECO:0000256" key="9">
    <source>
        <dbReference type="ARBA" id="ARBA00023012"/>
    </source>
</evidence>
<dbReference type="PANTHER" id="PTHR45436">
    <property type="entry name" value="SENSOR HISTIDINE KINASE YKOH"/>
    <property type="match status" value="1"/>
</dbReference>
<organism evidence="14 15">
    <name type="scientific">Asanoa iriomotensis</name>
    <dbReference type="NCBI Taxonomy" id="234613"/>
    <lineage>
        <taxon>Bacteria</taxon>
        <taxon>Bacillati</taxon>
        <taxon>Actinomycetota</taxon>
        <taxon>Actinomycetes</taxon>
        <taxon>Micromonosporales</taxon>
        <taxon>Micromonosporaceae</taxon>
        <taxon>Asanoa</taxon>
    </lineage>
</organism>
<evidence type="ECO:0000256" key="4">
    <source>
        <dbReference type="ARBA" id="ARBA00022553"/>
    </source>
</evidence>
<dbReference type="PRINTS" id="PR00344">
    <property type="entry name" value="BCTRLSENSOR"/>
</dbReference>
<dbReference type="InterPro" id="IPR036097">
    <property type="entry name" value="HisK_dim/P_sf"/>
</dbReference>
<keyword evidence="8 11" id="KW-1133">Transmembrane helix</keyword>
<keyword evidence="6 11" id="KW-0812">Transmembrane</keyword>
<gene>
    <name evidence="14" type="ORF">Air01nite_70750</name>
</gene>
<evidence type="ECO:0000259" key="13">
    <source>
        <dbReference type="PROSITE" id="PS50885"/>
    </source>
</evidence>
<keyword evidence="5" id="KW-0808">Transferase</keyword>
<name>A0ABQ4CDZ1_9ACTN</name>
<dbReference type="CDD" id="cd00082">
    <property type="entry name" value="HisKA"/>
    <property type="match status" value="1"/>
</dbReference>
<keyword evidence="15" id="KW-1185">Reference proteome</keyword>
<dbReference type="GO" id="GO:0016301">
    <property type="term" value="F:kinase activity"/>
    <property type="evidence" value="ECO:0007669"/>
    <property type="project" value="UniProtKB-KW"/>
</dbReference>
<dbReference type="InterPro" id="IPR005467">
    <property type="entry name" value="His_kinase_dom"/>
</dbReference>
<dbReference type="InterPro" id="IPR003660">
    <property type="entry name" value="HAMP_dom"/>
</dbReference>